<name>A0A0A9G7D0_ARUDO</name>
<evidence type="ECO:0000313" key="1">
    <source>
        <dbReference type="EMBL" id="JAE20980.1"/>
    </source>
</evidence>
<organism evidence="1">
    <name type="scientific">Arundo donax</name>
    <name type="common">Giant reed</name>
    <name type="synonym">Donax arundinaceus</name>
    <dbReference type="NCBI Taxonomy" id="35708"/>
    <lineage>
        <taxon>Eukaryota</taxon>
        <taxon>Viridiplantae</taxon>
        <taxon>Streptophyta</taxon>
        <taxon>Embryophyta</taxon>
        <taxon>Tracheophyta</taxon>
        <taxon>Spermatophyta</taxon>
        <taxon>Magnoliopsida</taxon>
        <taxon>Liliopsida</taxon>
        <taxon>Poales</taxon>
        <taxon>Poaceae</taxon>
        <taxon>PACMAD clade</taxon>
        <taxon>Arundinoideae</taxon>
        <taxon>Arundineae</taxon>
        <taxon>Arundo</taxon>
    </lineage>
</organism>
<accession>A0A0A9G7D0</accession>
<proteinExistence type="predicted"/>
<protein>
    <submittedName>
        <fullName evidence="1">Uncharacterized protein</fullName>
    </submittedName>
</protein>
<sequence>MLLEGTCFHACGWSLLLFLICSVDV</sequence>
<dbReference type="AlphaFoldDB" id="A0A0A9G7D0"/>
<reference evidence="1" key="2">
    <citation type="journal article" date="2015" name="Data Brief">
        <title>Shoot transcriptome of the giant reed, Arundo donax.</title>
        <authorList>
            <person name="Barrero R.A."/>
            <person name="Guerrero F.D."/>
            <person name="Moolhuijzen P."/>
            <person name="Goolsby J.A."/>
            <person name="Tidwell J."/>
            <person name="Bellgard S.E."/>
            <person name="Bellgard M.I."/>
        </authorList>
    </citation>
    <scope>NUCLEOTIDE SEQUENCE</scope>
    <source>
        <tissue evidence="1">Shoot tissue taken approximately 20 cm above the soil surface</tissue>
    </source>
</reference>
<reference evidence="1" key="1">
    <citation type="submission" date="2014-09" db="EMBL/GenBank/DDBJ databases">
        <authorList>
            <person name="Magalhaes I.L.F."/>
            <person name="Oliveira U."/>
            <person name="Santos F.R."/>
            <person name="Vidigal T.H.D.A."/>
            <person name="Brescovit A.D."/>
            <person name="Santos A.J."/>
        </authorList>
    </citation>
    <scope>NUCLEOTIDE SEQUENCE</scope>
    <source>
        <tissue evidence="1">Shoot tissue taken approximately 20 cm above the soil surface</tissue>
    </source>
</reference>
<dbReference type="EMBL" id="GBRH01176916">
    <property type="protein sequence ID" value="JAE20980.1"/>
    <property type="molecule type" value="Transcribed_RNA"/>
</dbReference>